<gene>
    <name evidence="1" type="ORF">GCM10023331_39530</name>
</gene>
<keyword evidence="2" id="KW-1185">Reference proteome</keyword>
<dbReference type="EMBL" id="BAABJX010000065">
    <property type="protein sequence ID" value="GAA4850922.1"/>
    <property type="molecule type" value="Genomic_DNA"/>
</dbReference>
<comment type="caution">
    <text evidence="1">The sequence shown here is derived from an EMBL/GenBank/DDBJ whole genome shotgun (WGS) entry which is preliminary data.</text>
</comment>
<dbReference type="RefSeq" id="WP_345375008.1">
    <property type="nucleotide sequence ID" value="NZ_BAABJX010000065.1"/>
</dbReference>
<name>A0ABP9DN43_9BACT</name>
<evidence type="ECO:0000313" key="1">
    <source>
        <dbReference type="EMBL" id="GAA4850922.1"/>
    </source>
</evidence>
<accession>A0ABP9DN43</accession>
<dbReference type="Proteomes" id="UP001500298">
    <property type="component" value="Unassembled WGS sequence"/>
</dbReference>
<evidence type="ECO:0000313" key="2">
    <source>
        <dbReference type="Proteomes" id="UP001500298"/>
    </source>
</evidence>
<reference evidence="2" key="1">
    <citation type="journal article" date="2019" name="Int. J. Syst. Evol. Microbiol.">
        <title>The Global Catalogue of Microorganisms (GCM) 10K type strain sequencing project: providing services to taxonomists for standard genome sequencing and annotation.</title>
        <authorList>
            <consortium name="The Broad Institute Genomics Platform"/>
            <consortium name="The Broad Institute Genome Sequencing Center for Infectious Disease"/>
            <person name="Wu L."/>
            <person name="Ma J."/>
        </authorList>
    </citation>
    <scope>NUCLEOTIDE SEQUENCE [LARGE SCALE GENOMIC DNA]</scope>
    <source>
        <strain evidence="2">JCM 18326</strain>
    </source>
</reference>
<sequence>MRSAFQKAYQRYLGRFRKEKNSKRKTVWRKRYTDYLNKYRKSLEYFYQDTYKAYLSRYRKEKNAKRKGVWKKKYQEYQRRYIKVMRFSYQRLYRTYLQRYKKERNAKRKRMWQKRYKQYAALYKRSLRVLYQDNYKAYLHRYKRERNKKRKAVWLKKYRFYLKKYQALSGKTRRKVRGRSPSRYITKRELKGAMIRLVKVVMQNERDIRYMKRQVHRYLQDLSGIDQGEAMQKMLEAKHAIRQAYLKQRVALSVLQQLITLYKQAQEKEEGSRLMTAAKPVKQIQSKAS</sequence>
<protein>
    <submittedName>
        <fullName evidence="1">Uncharacterized protein</fullName>
    </submittedName>
</protein>
<proteinExistence type="predicted"/>
<organism evidence="1 2">
    <name type="scientific">Algivirga pacifica</name>
    <dbReference type="NCBI Taxonomy" id="1162670"/>
    <lineage>
        <taxon>Bacteria</taxon>
        <taxon>Pseudomonadati</taxon>
        <taxon>Bacteroidota</taxon>
        <taxon>Cytophagia</taxon>
        <taxon>Cytophagales</taxon>
        <taxon>Flammeovirgaceae</taxon>
        <taxon>Algivirga</taxon>
    </lineage>
</organism>